<evidence type="ECO:0000256" key="1">
    <source>
        <dbReference type="ARBA" id="ARBA00010641"/>
    </source>
</evidence>
<dbReference type="Gene3D" id="1.10.10.10">
    <property type="entry name" value="Winged helix-like DNA-binding domain superfamily/Winged helix DNA-binding domain"/>
    <property type="match status" value="1"/>
</dbReference>
<accession>A0A1I4X140</accession>
<dbReference type="OrthoDB" id="1027298at2"/>
<protein>
    <submittedName>
        <fullName evidence="7">RNA polymerase sigma-70 factor, ECF subfamily</fullName>
    </submittedName>
</protein>
<dbReference type="GO" id="GO:0003677">
    <property type="term" value="F:DNA binding"/>
    <property type="evidence" value="ECO:0007669"/>
    <property type="project" value="InterPro"/>
</dbReference>
<keyword evidence="3" id="KW-0731">Sigma factor</keyword>
<dbReference type="EMBL" id="FOVI01000002">
    <property type="protein sequence ID" value="SFN19721.1"/>
    <property type="molecule type" value="Genomic_DNA"/>
</dbReference>
<evidence type="ECO:0000256" key="4">
    <source>
        <dbReference type="ARBA" id="ARBA00023163"/>
    </source>
</evidence>
<dbReference type="Pfam" id="PF04542">
    <property type="entry name" value="Sigma70_r2"/>
    <property type="match status" value="1"/>
</dbReference>
<dbReference type="SUPFAM" id="SSF88946">
    <property type="entry name" value="Sigma2 domain of RNA polymerase sigma factors"/>
    <property type="match status" value="1"/>
</dbReference>
<keyword evidence="8" id="KW-1185">Reference proteome</keyword>
<keyword evidence="2" id="KW-0805">Transcription regulation</keyword>
<sequence length="202" mass="24079">MKKIDYTDEELLRFIAETDDASYFEILYDRYAPFIYNKSFWFVKDEEEAKDLTQEIFIKIYLNLPKFKGDSKLSTWIYAITVHTSIKFVNKNKNKAILLSEENFHKHFTENIDSTEISDAELLDINYERLEEIMNVLPVEDKMLLLMKYQDNLSIRKIVEILNIKESAVKMRLLRAKKKVIELHAKLKSAFKEAQQTKQFNF</sequence>
<keyword evidence="4" id="KW-0804">Transcription</keyword>
<dbReference type="InterPro" id="IPR013324">
    <property type="entry name" value="RNA_pol_sigma_r3/r4-like"/>
</dbReference>
<evidence type="ECO:0000259" key="5">
    <source>
        <dbReference type="Pfam" id="PF04542"/>
    </source>
</evidence>
<dbReference type="SUPFAM" id="SSF88659">
    <property type="entry name" value="Sigma3 and sigma4 domains of RNA polymerase sigma factors"/>
    <property type="match status" value="1"/>
</dbReference>
<evidence type="ECO:0000313" key="8">
    <source>
        <dbReference type="Proteomes" id="UP000199036"/>
    </source>
</evidence>
<dbReference type="CDD" id="cd06171">
    <property type="entry name" value="Sigma70_r4"/>
    <property type="match status" value="1"/>
</dbReference>
<dbReference type="Pfam" id="PF08281">
    <property type="entry name" value="Sigma70_r4_2"/>
    <property type="match status" value="1"/>
</dbReference>
<dbReference type="PANTHER" id="PTHR43133:SF45">
    <property type="entry name" value="RNA POLYMERASE ECF-TYPE SIGMA FACTOR"/>
    <property type="match status" value="1"/>
</dbReference>
<name>A0A1I4X140_9FLAO</name>
<evidence type="ECO:0000259" key="6">
    <source>
        <dbReference type="Pfam" id="PF08281"/>
    </source>
</evidence>
<reference evidence="8" key="1">
    <citation type="submission" date="2016-10" db="EMBL/GenBank/DDBJ databases">
        <authorList>
            <person name="Varghese N."/>
            <person name="Submissions S."/>
        </authorList>
    </citation>
    <scope>NUCLEOTIDE SEQUENCE [LARGE SCALE GENOMIC DNA]</scope>
    <source>
        <strain evidence="8">DS-12</strain>
    </source>
</reference>
<dbReference type="InterPro" id="IPR036388">
    <property type="entry name" value="WH-like_DNA-bd_sf"/>
</dbReference>
<dbReference type="GO" id="GO:0006352">
    <property type="term" value="P:DNA-templated transcription initiation"/>
    <property type="evidence" value="ECO:0007669"/>
    <property type="project" value="InterPro"/>
</dbReference>
<dbReference type="InterPro" id="IPR007627">
    <property type="entry name" value="RNA_pol_sigma70_r2"/>
</dbReference>
<dbReference type="Gene3D" id="1.10.1740.10">
    <property type="match status" value="1"/>
</dbReference>
<dbReference type="InterPro" id="IPR014284">
    <property type="entry name" value="RNA_pol_sigma-70_dom"/>
</dbReference>
<dbReference type="NCBIfam" id="TIGR02937">
    <property type="entry name" value="sigma70-ECF"/>
    <property type="match status" value="1"/>
</dbReference>
<evidence type="ECO:0000256" key="2">
    <source>
        <dbReference type="ARBA" id="ARBA00023015"/>
    </source>
</evidence>
<dbReference type="GO" id="GO:0016987">
    <property type="term" value="F:sigma factor activity"/>
    <property type="evidence" value="ECO:0007669"/>
    <property type="project" value="UniProtKB-KW"/>
</dbReference>
<evidence type="ECO:0000313" key="7">
    <source>
        <dbReference type="EMBL" id="SFN19721.1"/>
    </source>
</evidence>
<dbReference type="InterPro" id="IPR013249">
    <property type="entry name" value="RNA_pol_sigma70_r4_t2"/>
</dbReference>
<comment type="similarity">
    <text evidence="1">Belongs to the sigma-70 factor family. ECF subfamily.</text>
</comment>
<dbReference type="Proteomes" id="UP000199036">
    <property type="component" value="Unassembled WGS sequence"/>
</dbReference>
<dbReference type="AlphaFoldDB" id="A0A1I4X140"/>
<gene>
    <name evidence="7" type="ORF">SAMN05421741_10264</name>
</gene>
<feature type="domain" description="RNA polymerase sigma-70 region 2" evidence="5">
    <location>
        <begin position="27"/>
        <end position="93"/>
    </location>
</feature>
<dbReference type="InterPro" id="IPR039425">
    <property type="entry name" value="RNA_pol_sigma-70-like"/>
</dbReference>
<organism evidence="7 8">
    <name type="scientific">Paenimyroides ummariense</name>
    <dbReference type="NCBI Taxonomy" id="913024"/>
    <lineage>
        <taxon>Bacteria</taxon>
        <taxon>Pseudomonadati</taxon>
        <taxon>Bacteroidota</taxon>
        <taxon>Flavobacteriia</taxon>
        <taxon>Flavobacteriales</taxon>
        <taxon>Flavobacteriaceae</taxon>
        <taxon>Paenimyroides</taxon>
    </lineage>
</organism>
<proteinExistence type="inferred from homology"/>
<dbReference type="RefSeq" id="WP_091518260.1">
    <property type="nucleotide sequence ID" value="NZ_FOVI01000002.1"/>
</dbReference>
<dbReference type="STRING" id="913024.SAMN05421741_10264"/>
<feature type="domain" description="RNA polymerase sigma factor 70 region 4 type 2" evidence="6">
    <location>
        <begin position="128"/>
        <end position="179"/>
    </location>
</feature>
<dbReference type="PANTHER" id="PTHR43133">
    <property type="entry name" value="RNA POLYMERASE ECF-TYPE SIGMA FACTO"/>
    <property type="match status" value="1"/>
</dbReference>
<dbReference type="InterPro" id="IPR013325">
    <property type="entry name" value="RNA_pol_sigma_r2"/>
</dbReference>
<evidence type="ECO:0000256" key="3">
    <source>
        <dbReference type="ARBA" id="ARBA00023082"/>
    </source>
</evidence>